<keyword evidence="1" id="KW-0732">Signal</keyword>
<dbReference type="PANTHER" id="PTHR22953:SF153">
    <property type="entry name" value="PURPLE ACID PHOSPHATASE"/>
    <property type="match status" value="1"/>
</dbReference>
<dbReference type="InterPro" id="IPR001343">
    <property type="entry name" value="Hemolysn_Ca-bd"/>
</dbReference>
<dbReference type="Gene3D" id="2.150.10.10">
    <property type="entry name" value="Serralysin-like metalloprotease, C-terminal"/>
    <property type="match status" value="1"/>
</dbReference>
<dbReference type="RefSeq" id="WP_063872021.1">
    <property type="nucleotide sequence ID" value="NZ_CAWMRI010000072.1"/>
</dbReference>
<dbReference type="OrthoDB" id="474992at2"/>
<accession>A0A166K6Q1</accession>
<dbReference type="Gene3D" id="2.160.20.160">
    <property type="match status" value="1"/>
</dbReference>
<reference evidence="4 5" key="1">
    <citation type="submission" date="2016-04" db="EMBL/GenBank/DDBJ databases">
        <title>Draft Genome Assembly of the Bloom-forming Cyanobacterium Nodularia spumigena Strain CENA596 in Shrimp Production Ponds.</title>
        <authorList>
            <person name="Popin R.V."/>
            <person name="Rigonato J."/>
            <person name="Abreu V.A."/>
            <person name="Andreote A.P."/>
            <person name="Silveira S.B."/>
            <person name="Odebrecht C."/>
            <person name="Fiore M.F."/>
        </authorList>
    </citation>
    <scope>NUCLEOTIDE SEQUENCE [LARGE SCALE GENOMIC DNA]</scope>
    <source>
        <strain evidence="4 5">CENA596</strain>
    </source>
</reference>
<feature type="region of interest" description="Disordered" evidence="2">
    <location>
        <begin position="305"/>
        <end position="343"/>
    </location>
</feature>
<dbReference type="GO" id="GO:0003993">
    <property type="term" value="F:acid phosphatase activity"/>
    <property type="evidence" value="ECO:0007669"/>
    <property type="project" value="InterPro"/>
</dbReference>
<evidence type="ECO:0000313" key="4">
    <source>
        <dbReference type="EMBL" id="KZL50650.1"/>
    </source>
</evidence>
<dbReference type="EMBL" id="LWAJ01000072">
    <property type="protein sequence ID" value="KZL50650.1"/>
    <property type="molecule type" value="Genomic_DNA"/>
</dbReference>
<dbReference type="Pfam" id="PF00149">
    <property type="entry name" value="Metallophos"/>
    <property type="match status" value="1"/>
</dbReference>
<evidence type="ECO:0000313" key="5">
    <source>
        <dbReference type="Proteomes" id="UP000076555"/>
    </source>
</evidence>
<proteinExistence type="predicted"/>
<dbReference type="PRINTS" id="PR00313">
    <property type="entry name" value="CABNDNGRPT"/>
</dbReference>
<dbReference type="Proteomes" id="UP000076555">
    <property type="component" value="Unassembled WGS sequence"/>
</dbReference>
<dbReference type="PANTHER" id="PTHR22953">
    <property type="entry name" value="ACID PHOSPHATASE RELATED"/>
    <property type="match status" value="1"/>
</dbReference>
<dbReference type="InterPro" id="IPR004843">
    <property type="entry name" value="Calcineurin-like_PHP"/>
</dbReference>
<organism evidence="4 5">
    <name type="scientific">Nodularia spumigena CENA596</name>
    <dbReference type="NCBI Taxonomy" id="1819295"/>
    <lineage>
        <taxon>Bacteria</taxon>
        <taxon>Bacillati</taxon>
        <taxon>Cyanobacteriota</taxon>
        <taxon>Cyanophyceae</taxon>
        <taxon>Nostocales</taxon>
        <taxon>Nodulariaceae</taxon>
        <taxon>Nodularia</taxon>
    </lineage>
</organism>
<evidence type="ECO:0000259" key="3">
    <source>
        <dbReference type="Pfam" id="PF00149"/>
    </source>
</evidence>
<dbReference type="GO" id="GO:0005509">
    <property type="term" value="F:calcium ion binding"/>
    <property type="evidence" value="ECO:0007669"/>
    <property type="project" value="InterPro"/>
</dbReference>
<dbReference type="Pfam" id="PF00353">
    <property type="entry name" value="HemolysinCabind"/>
    <property type="match status" value="2"/>
</dbReference>
<evidence type="ECO:0000256" key="2">
    <source>
        <dbReference type="SAM" id="MobiDB-lite"/>
    </source>
</evidence>
<dbReference type="Gene3D" id="3.60.21.10">
    <property type="match status" value="1"/>
</dbReference>
<gene>
    <name evidence="4" type="ORF">A2T98_06265</name>
</gene>
<sequence>MSEFRVNPYLQNPSSEGIYLTWFTEQDVAGTVTVTGPGLSAPLTLVSSPAFQPLLVYTTAEKNQNISGLEPGSRLISDNNYKHALDIQGLLPGQTYNYTVSLGTNTFTSTFKTAPSNTDWSSVRFVAMSDSETQPQGRVTNREWQPGSLDPNSLERPALNDSQWAGTFGTSGSGASQTLRYALTETEGYRQNLAIVNSRNPDFLMMPGDLVQGGGYQPGWDEFFRHNAGEYDGGLSQYPILPALGNWENFGALNGGYGTDADGRFGPQFGREKYHVYFDAPDNGTPEHRDNYYRIDYGPITVLTLDSSNGEPDDRRSNYGGEGQPAKISGTEYTGPGTDTQDNYTREQYEATGGTDLADFNPGSIQWNWVKEQLEDARSQGQIIFAQFHHAPYSSGEHGQPMNHALSTGQGGTPMRQYHSLFEEYGVAGVLSGHSEMFERSFVDEDGDGIGVSYYDVGVAGDGLRGQKRDGSGLDQPLLNYNEFSQWTADQSESELWQEIDGVAQLIAGGKHYGHLEVNLERLNPVGGASAKIVMTPVYSFPILDSDYNLTNTERRVYGDEILLLADTEGKIASAPLDANPLIFGTAQSDDIVLNRNQPLKTVFVGDGDDSVDASLVSYADISGGEGDDTIMVASASHASGGDGDDTLMLGAQGAAGGSVLDGGKGNDTLLVIEAAESNILLGAADNDNLQVAEGRGQMLFGGSSNDVLRSSADGNNRLYGGSGDDTLYSTVGDRLFGGDGDDSLYAGQGGNNLLWGGAGADNFWLVDAGSIPDAVNVVKDFEVGIDRIGMGGITANQVSLLSQNGDTLIQIGGTDIALLEGVNQTELDLSNQQQFVFI</sequence>
<dbReference type="AlphaFoldDB" id="A0A166K6Q1"/>
<dbReference type="InterPro" id="IPR039331">
    <property type="entry name" value="PAPs-like"/>
</dbReference>
<protein>
    <submittedName>
        <fullName evidence="4">Calcineurin-like phosphoesterase</fullName>
    </submittedName>
</protein>
<feature type="domain" description="Calcineurin-like phosphoesterase" evidence="3">
    <location>
        <begin position="196"/>
        <end position="435"/>
    </location>
</feature>
<dbReference type="InterPro" id="IPR011049">
    <property type="entry name" value="Serralysin-like_metalloprot_C"/>
</dbReference>
<comment type="caution">
    <text evidence="4">The sequence shown here is derived from an EMBL/GenBank/DDBJ whole genome shotgun (WGS) entry which is preliminary data.</text>
</comment>
<evidence type="ECO:0000256" key="1">
    <source>
        <dbReference type="ARBA" id="ARBA00022729"/>
    </source>
</evidence>
<dbReference type="InterPro" id="IPR029052">
    <property type="entry name" value="Metallo-depent_PP-like"/>
</dbReference>
<dbReference type="SUPFAM" id="SSF56300">
    <property type="entry name" value="Metallo-dependent phosphatases"/>
    <property type="match status" value="1"/>
</dbReference>
<dbReference type="SUPFAM" id="SSF51120">
    <property type="entry name" value="beta-Roll"/>
    <property type="match status" value="2"/>
</dbReference>
<name>A0A166K6Q1_NODSP</name>